<dbReference type="Proteomes" id="UP000680348">
    <property type="component" value="Unassembled WGS sequence"/>
</dbReference>
<dbReference type="EMBL" id="JAGWCR010000013">
    <property type="protein sequence ID" value="MBS3651400.1"/>
    <property type="molecule type" value="Genomic_DNA"/>
</dbReference>
<accession>A0A942E576</accession>
<evidence type="ECO:0000313" key="2">
    <source>
        <dbReference type="Proteomes" id="UP000680348"/>
    </source>
</evidence>
<comment type="caution">
    <text evidence="1">The sequence shown here is derived from an EMBL/GenBank/DDBJ whole genome shotgun (WGS) entry which is preliminary data.</text>
</comment>
<dbReference type="AlphaFoldDB" id="A0A942E576"/>
<name>A0A942E576_9HYPH</name>
<dbReference type="RefSeq" id="WP_188256954.1">
    <property type="nucleotide sequence ID" value="NZ_JABVCF010000013.1"/>
</dbReference>
<sequence length="62" mass="6587">MKSSATELDAVRLAEARGRSFWAAALVSSALVLASVPDEALPRSKDIRPAAVCPRRNLLPAL</sequence>
<reference evidence="1" key="1">
    <citation type="submission" date="2021-04" db="EMBL/GenBank/DDBJ databases">
        <title>Pseudaminobacter soli sp. nov., isolated from paddy soil contaminated by heavy metals.</title>
        <authorList>
            <person name="Zhang K."/>
        </authorList>
    </citation>
    <scope>NUCLEOTIDE SEQUENCE</scope>
    <source>
        <strain evidence="1">19-2017</strain>
    </source>
</reference>
<keyword evidence="2" id="KW-1185">Reference proteome</keyword>
<evidence type="ECO:0000313" key="1">
    <source>
        <dbReference type="EMBL" id="MBS3651400.1"/>
    </source>
</evidence>
<proteinExistence type="predicted"/>
<protein>
    <submittedName>
        <fullName evidence="1">Uncharacterized protein</fullName>
    </submittedName>
</protein>
<organism evidence="1 2">
    <name type="scientific">Pseudaminobacter soli</name>
    <name type="common">ex Zhang et al. 2022</name>
    <dbReference type="NCBI Taxonomy" id="2831468"/>
    <lineage>
        <taxon>Bacteria</taxon>
        <taxon>Pseudomonadati</taxon>
        <taxon>Pseudomonadota</taxon>
        <taxon>Alphaproteobacteria</taxon>
        <taxon>Hyphomicrobiales</taxon>
        <taxon>Phyllobacteriaceae</taxon>
        <taxon>Pseudaminobacter</taxon>
    </lineage>
</organism>
<gene>
    <name evidence="1" type="ORF">KEU06_22550</name>
</gene>